<organism evidence="2">
    <name type="scientific">marine sediment metagenome</name>
    <dbReference type="NCBI Taxonomy" id="412755"/>
    <lineage>
        <taxon>unclassified sequences</taxon>
        <taxon>metagenomes</taxon>
        <taxon>ecological metagenomes</taxon>
    </lineage>
</organism>
<feature type="region of interest" description="Disordered" evidence="1">
    <location>
        <begin position="78"/>
        <end position="109"/>
    </location>
</feature>
<evidence type="ECO:0000256" key="1">
    <source>
        <dbReference type="SAM" id="MobiDB-lite"/>
    </source>
</evidence>
<accession>X0U0Q4</accession>
<evidence type="ECO:0000313" key="2">
    <source>
        <dbReference type="EMBL" id="GAF82010.1"/>
    </source>
</evidence>
<gene>
    <name evidence="2" type="ORF">S01H1_18605</name>
</gene>
<protein>
    <submittedName>
        <fullName evidence="2">Uncharacterized protein</fullName>
    </submittedName>
</protein>
<name>X0U0Q4_9ZZZZ</name>
<comment type="caution">
    <text evidence="2">The sequence shown here is derived from an EMBL/GenBank/DDBJ whole genome shotgun (WGS) entry which is preliminary data.</text>
</comment>
<dbReference type="EMBL" id="BARS01009961">
    <property type="protein sequence ID" value="GAF82010.1"/>
    <property type="molecule type" value="Genomic_DNA"/>
</dbReference>
<reference evidence="2" key="1">
    <citation type="journal article" date="2014" name="Front. Microbiol.">
        <title>High frequency of phylogenetically diverse reductive dehalogenase-homologous genes in deep subseafloor sedimentary metagenomes.</title>
        <authorList>
            <person name="Kawai M."/>
            <person name="Futagami T."/>
            <person name="Toyoda A."/>
            <person name="Takaki Y."/>
            <person name="Nishi S."/>
            <person name="Hori S."/>
            <person name="Arai W."/>
            <person name="Tsubouchi T."/>
            <person name="Morono Y."/>
            <person name="Uchiyama I."/>
            <person name="Ito T."/>
            <person name="Fujiyama A."/>
            <person name="Inagaki F."/>
            <person name="Takami H."/>
        </authorList>
    </citation>
    <scope>NUCLEOTIDE SEQUENCE</scope>
    <source>
        <strain evidence="2">Expedition CK06-06</strain>
    </source>
</reference>
<sequence length="323" mass="35857">MLSVSKIGNDPDSDILDKSTANIKEEASKLILKKAADTKERVALVQDMQNKIFDSIGADANKFIKTGKLVKDPMRDYNSSVSEMSKNGKIVKAQTGPPPTDKPLGLNTLPDEEKVYKSVAEAEKDGYVLNKETGEYERSVGNKVEKAELEIGANETYDRQSKTDDGLYGNVTMETLEEAKAANPWFDWTDFDPSNKSDVKEYQNQFNKRAEEAGSDVRINPDGMFGNQTSSARFTPATEGSEPSVEIANIEDADTETTTTEQTTINPLFNALGSLINQRKKTKDYTMDPDQLRGELYSLISNQDEPVDARFFTPSLRSPYDIS</sequence>
<proteinExistence type="predicted"/>
<feature type="non-terminal residue" evidence="2">
    <location>
        <position position="323"/>
    </location>
</feature>
<dbReference type="AlphaFoldDB" id="X0U0Q4"/>